<keyword evidence="3" id="KW-1185">Reference proteome</keyword>
<organism evidence="2 3">
    <name type="scientific">Penicillium bovifimosum</name>
    <dbReference type="NCBI Taxonomy" id="126998"/>
    <lineage>
        <taxon>Eukaryota</taxon>
        <taxon>Fungi</taxon>
        <taxon>Dikarya</taxon>
        <taxon>Ascomycota</taxon>
        <taxon>Pezizomycotina</taxon>
        <taxon>Eurotiomycetes</taxon>
        <taxon>Eurotiomycetidae</taxon>
        <taxon>Eurotiales</taxon>
        <taxon>Aspergillaceae</taxon>
        <taxon>Penicillium</taxon>
    </lineage>
</organism>
<accession>A0A9W9HAK4</accession>
<dbReference type="RefSeq" id="XP_056524734.1">
    <property type="nucleotide sequence ID" value="XM_056662621.1"/>
</dbReference>
<dbReference type="Proteomes" id="UP001149079">
    <property type="component" value="Unassembled WGS sequence"/>
</dbReference>
<dbReference type="OrthoDB" id="4367135at2759"/>
<name>A0A9W9HAK4_9EURO</name>
<evidence type="ECO:0000256" key="1">
    <source>
        <dbReference type="SAM" id="MobiDB-lite"/>
    </source>
</evidence>
<gene>
    <name evidence="2" type="ORF">N7515_001877</name>
</gene>
<proteinExistence type="predicted"/>
<reference evidence="2" key="1">
    <citation type="submission" date="2022-11" db="EMBL/GenBank/DDBJ databases">
        <authorList>
            <person name="Petersen C."/>
        </authorList>
    </citation>
    <scope>NUCLEOTIDE SEQUENCE</scope>
    <source>
        <strain evidence="2">IBT 22155</strain>
    </source>
</reference>
<reference evidence="2" key="2">
    <citation type="journal article" date="2023" name="IMA Fungus">
        <title>Comparative genomic study of the Penicillium genus elucidates a diverse pangenome and 15 lateral gene transfer events.</title>
        <authorList>
            <person name="Petersen C."/>
            <person name="Sorensen T."/>
            <person name="Nielsen M.R."/>
            <person name="Sondergaard T.E."/>
            <person name="Sorensen J.L."/>
            <person name="Fitzpatrick D.A."/>
            <person name="Frisvad J.C."/>
            <person name="Nielsen K.L."/>
        </authorList>
    </citation>
    <scope>NUCLEOTIDE SEQUENCE</scope>
    <source>
        <strain evidence="2">IBT 22155</strain>
    </source>
</reference>
<feature type="compositionally biased region" description="Polar residues" evidence="1">
    <location>
        <begin position="268"/>
        <end position="277"/>
    </location>
</feature>
<protein>
    <submittedName>
        <fullName evidence="2">Uncharacterized protein</fullName>
    </submittedName>
</protein>
<evidence type="ECO:0000313" key="3">
    <source>
        <dbReference type="Proteomes" id="UP001149079"/>
    </source>
</evidence>
<comment type="caution">
    <text evidence="2">The sequence shown here is derived from an EMBL/GenBank/DDBJ whole genome shotgun (WGS) entry which is preliminary data.</text>
</comment>
<dbReference type="GeneID" id="81401791"/>
<dbReference type="AlphaFoldDB" id="A0A9W9HAK4"/>
<feature type="region of interest" description="Disordered" evidence="1">
    <location>
        <begin position="229"/>
        <end position="277"/>
    </location>
</feature>
<sequence>MNNIETHAKPAISKEVAALHPKGSEPYKQMVNEQWELMEGRITKIITAYTEEEMQELWSEFKREYSRFRKFITYMTTEWFPSCPRQFLRCYTKQYFHIDETATSRVEGAHWTLKRDPQVANKDLFDVVRRFQAAIEAQVDKIRSQVAKQKGRKQSGLHPVFGGVLGVISEEAIRRTQKIFNTYLGTENPQAISPDCSGLSKETRGIPCIHTIHKAWDIGGALSKTDFHRHWHNDPSRDGADSDPKPQYSKTSEPESDDFPNRRPTVPTVLTNQNGSS</sequence>
<evidence type="ECO:0000313" key="2">
    <source>
        <dbReference type="EMBL" id="KAJ5143090.1"/>
    </source>
</evidence>
<feature type="compositionally biased region" description="Basic and acidic residues" evidence="1">
    <location>
        <begin position="229"/>
        <end position="244"/>
    </location>
</feature>
<dbReference type="EMBL" id="JAPQKL010000002">
    <property type="protein sequence ID" value="KAJ5143090.1"/>
    <property type="molecule type" value="Genomic_DNA"/>
</dbReference>